<organism evidence="1 2">
    <name type="scientific">Vibrio nigripulchritudo SOn1</name>
    <dbReference type="NCBI Taxonomy" id="1238450"/>
    <lineage>
        <taxon>Bacteria</taxon>
        <taxon>Pseudomonadati</taxon>
        <taxon>Pseudomonadota</taxon>
        <taxon>Gammaproteobacteria</taxon>
        <taxon>Vibrionales</taxon>
        <taxon>Vibrionaceae</taxon>
        <taxon>Vibrio</taxon>
    </lineage>
</organism>
<protein>
    <recommendedName>
        <fullName evidence="3">Aldose 1-epimerase</fullName>
    </recommendedName>
</protein>
<dbReference type="GO" id="GO:0016853">
    <property type="term" value="F:isomerase activity"/>
    <property type="evidence" value="ECO:0007669"/>
    <property type="project" value="InterPro"/>
</dbReference>
<dbReference type="SUPFAM" id="SSF74650">
    <property type="entry name" value="Galactose mutarotase-like"/>
    <property type="match status" value="1"/>
</dbReference>
<dbReference type="GO" id="GO:0030246">
    <property type="term" value="F:carbohydrate binding"/>
    <property type="evidence" value="ECO:0007669"/>
    <property type="project" value="InterPro"/>
</dbReference>
<comment type="caution">
    <text evidence="1">The sequence shown here is derived from an EMBL/GenBank/DDBJ whole genome shotgun (WGS) entry which is preliminary data.</text>
</comment>
<reference evidence="1 2" key="1">
    <citation type="journal article" date="2013" name="ISME J.">
        <title>Comparative genomics of pathogenic lineages of Vibrio nigripulchritudo identifies virulence-associated traits.</title>
        <authorList>
            <person name="Goudenege D."/>
            <person name="Labreuche Y."/>
            <person name="Krin E."/>
            <person name="Ansquer D."/>
            <person name="Mangenot S."/>
            <person name="Calteau A."/>
            <person name="Medigue C."/>
            <person name="Mazel D."/>
            <person name="Polz M.F."/>
            <person name="Le Roux F."/>
        </authorList>
    </citation>
    <scope>NUCLEOTIDE SEQUENCE [LARGE SCALE GENOMIC DNA]</scope>
    <source>
        <strain evidence="1 2">SOn1</strain>
    </source>
</reference>
<gene>
    <name evidence="1" type="primary">yphB</name>
    <name evidence="1" type="ORF">VIBNISOn1_p0185</name>
</gene>
<dbReference type="Gene3D" id="2.70.98.10">
    <property type="match status" value="1"/>
</dbReference>
<dbReference type="InterPro" id="IPR014718">
    <property type="entry name" value="GH-type_carb-bd"/>
</dbReference>
<dbReference type="Pfam" id="PF01263">
    <property type="entry name" value="Aldose_epim"/>
    <property type="match status" value="1"/>
</dbReference>
<dbReference type="RefSeq" id="WP_022614217.1">
    <property type="nucleotide sequence ID" value="NZ_LK391966.1"/>
</dbReference>
<name>A0AAV2W0G7_9VIBR</name>
<evidence type="ECO:0000313" key="2">
    <source>
        <dbReference type="Proteomes" id="UP000018211"/>
    </source>
</evidence>
<dbReference type="CDD" id="cd09021">
    <property type="entry name" value="Aldose_epim_Ec_YphB"/>
    <property type="match status" value="1"/>
</dbReference>
<sequence>MSLYTLNGDGYRIRLSDEGGTVVDGTWNGIPIFRPYPDAISGKINPLKCGSFPLIPFGNRVEKNVFSFQGRCYQLNPNTNWDRHYVHGDGWLNQWKVVSHSEHQLCMDFVWDSDVYIYHARQRFEVSKGEFVITLELKNTGQTPMPFGIGHHPFFLLTPDTTLHALAQSYWTEKHDYLPGTLTNLPESQDYSRPKIIPTGWINNGFEGWNGLARITWIDLEGVLDIKAQGFDRYFLFRSDKSFDPAYQDDFFCFEPMTHSANGQNIENSGLKVLAPNEAMTAKVSYQYTQLA</sequence>
<dbReference type="EMBL" id="CAOF01000200">
    <property type="protein sequence ID" value="CCO50348.1"/>
    <property type="molecule type" value="Genomic_DNA"/>
</dbReference>
<proteinExistence type="predicted"/>
<dbReference type="AlphaFoldDB" id="A0AAV2W0G7"/>
<dbReference type="Proteomes" id="UP000018211">
    <property type="component" value="Unassembled WGS sequence"/>
</dbReference>
<accession>A0AAV2W0G7</accession>
<dbReference type="GO" id="GO:0005975">
    <property type="term" value="P:carbohydrate metabolic process"/>
    <property type="evidence" value="ECO:0007669"/>
    <property type="project" value="InterPro"/>
</dbReference>
<dbReference type="InterPro" id="IPR008183">
    <property type="entry name" value="Aldose_1/G6P_1-epimerase"/>
</dbReference>
<evidence type="ECO:0000313" key="1">
    <source>
        <dbReference type="EMBL" id="CCO50348.1"/>
    </source>
</evidence>
<dbReference type="InterPro" id="IPR011013">
    <property type="entry name" value="Gal_mutarotase_sf_dom"/>
</dbReference>
<evidence type="ECO:0008006" key="3">
    <source>
        <dbReference type="Google" id="ProtNLM"/>
    </source>
</evidence>